<keyword evidence="1" id="KW-0449">Lipoprotein</keyword>
<evidence type="ECO:0000313" key="1">
    <source>
        <dbReference type="EMBL" id="MBU5336256.1"/>
    </source>
</evidence>
<dbReference type="EMBL" id="JAHLOQ010000017">
    <property type="protein sequence ID" value="MBU5336256.1"/>
    <property type="molecule type" value="Genomic_DNA"/>
</dbReference>
<reference evidence="1 2" key="1">
    <citation type="submission" date="2021-06" db="EMBL/GenBank/DDBJ databases">
        <authorList>
            <person name="Sun Q."/>
            <person name="Li D."/>
        </authorList>
    </citation>
    <scope>NUCLEOTIDE SEQUENCE [LARGE SCALE GENOMIC DNA]</scope>
    <source>
        <strain evidence="1 2">N19</strain>
    </source>
</reference>
<name>A0ABS6DYD5_9FIRM</name>
<organism evidence="1 2">
    <name type="scientific">Intestinibacter bartlettii</name>
    <dbReference type="NCBI Taxonomy" id="261299"/>
    <lineage>
        <taxon>Bacteria</taxon>
        <taxon>Bacillati</taxon>
        <taxon>Bacillota</taxon>
        <taxon>Clostridia</taxon>
        <taxon>Peptostreptococcales</taxon>
        <taxon>Peptostreptococcaceae</taxon>
        <taxon>Intestinibacter</taxon>
    </lineage>
</organism>
<dbReference type="Proteomes" id="UP001196301">
    <property type="component" value="Unassembled WGS sequence"/>
</dbReference>
<sequence length="306" mass="33994">MSKLKDKLVSLGLIAVLSIGLVGCSNSQIKTTTEAAKTQSDSSKSLYDLKGVTSYEDIDGTAIVEVKKSMANDDDTFVKQMFKTLADVIALLPKSTKVLQLNVFASNVSPTKDFLIFSCTIPEEGLKNIRKDNLTSVRDLSKNCEQLYIDEGVSYEAIKDIVFPGDEDSITNQGSDSDKDVDTKEASNKAHKCDYCDRYDDVEYFDGYGYMCDLHQNMAMKNEEQKQEAEARAQGKDYCDMCGELDNLKQLKGYKLCSSCYKEYNVTCADCGTSLAFTDYFIRSSNGTYYCVPCGEARGLSYPMPD</sequence>
<dbReference type="RefSeq" id="WP_216569383.1">
    <property type="nucleotide sequence ID" value="NZ_JAHLOQ010000017.1"/>
</dbReference>
<evidence type="ECO:0000313" key="2">
    <source>
        <dbReference type="Proteomes" id="UP001196301"/>
    </source>
</evidence>
<protein>
    <submittedName>
        <fullName evidence="1">YgdI/YgdR family lipoprotein</fullName>
    </submittedName>
</protein>
<dbReference type="PROSITE" id="PS51257">
    <property type="entry name" value="PROKAR_LIPOPROTEIN"/>
    <property type="match status" value="1"/>
</dbReference>
<accession>A0ABS6DYD5</accession>
<gene>
    <name evidence="1" type="ORF">KQI20_07370</name>
</gene>
<proteinExistence type="predicted"/>
<comment type="caution">
    <text evidence="1">The sequence shown here is derived from an EMBL/GenBank/DDBJ whole genome shotgun (WGS) entry which is preliminary data.</text>
</comment>
<keyword evidence="2" id="KW-1185">Reference proteome</keyword>